<proteinExistence type="predicted"/>
<evidence type="ECO:0000256" key="4">
    <source>
        <dbReference type="ARBA" id="ARBA00023242"/>
    </source>
</evidence>
<keyword evidence="4" id="KW-0539">Nucleus</keyword>
<dbReference type="GO" id="GO:0005634">
    <property type="term" value="C:nucleus"/>
    <property type="evidence" value="ECO:0007669"/>
    <property type="project" value="UniProtKB-SubCell"/>
</dbReference>
<keyword evidence="8" id="KW-1185">Reference proteome</keyword>
<dbReference type="GO" id="GO:0003677">
    <property type="term" value="F:DNA binding"/>
    <property type="evidence" value="ECO:0007669"/>
    <property type="project" value="UniProtKB-KW"/>
</dbReference>
<dbReference type="FunFam" id="1.10.10.60:FF:000001">
    <property type="entry name" value="MYB-related transcription factor"/>
    <property type="match status" value="1"/>
</dbReference>
<dbReference type="Pfam" id="PF00249">
    <property type="entry name" value="Myb_DNA-binding"/>
    <property type="match status" value="2"/>
</dbReference>
<evidence type="ECO:0000256" key="3">
    <source>
        <dbReference type="ARBA" id="ARBA00023125"/>
    </source>
</evidence>
<dbReference type="InterPro" id="IPR001005">
    <property type="entry name" value="SANT/Myb"/>
</dbReference>
<sequence length="254" mass="29447">MAKCCCCCDETTVKKGVWTPEEDQKLIDYVNKYGHWNWRRLPKYAGLLRCGKSCRLRWMNYLRPNIRRGGFSLEEEETIIQMYAQIGGRWSTMAGVMPGRTDNDIKNHWNTVLKRRVMKQQIENKKMLIKLANKQPLPPATAAETNPIDHDVFSREIERSNNNSTLIMDPTAVEISEQIESIVESPTAGHYMDMELVDERLPESCTGDFWTDPLWMDNSFEMAFDNYQHQGLGESINLLNLGLDQYLLQEGIYL</sequence>
<reference evidence="7 8" key="3">
    <citation type="journal article" date="2010" name="BMC Genomics">
        <title>Transcriptome sequencing and comparative analysis of cucumber flowers with different sex types.</title>
        <authorList>
            <person name="Guo S."/>
            <person name="Zheng Y."/>
            <person name="Joung J.G."/>
            <person name="Liu S."/>
            <person name="Zhang Z."/>
            <person name="Crasta O.R."/>
            <person name="Sobral B.W."/>
            <person name="Xu Y."/>
            <person name="Huang S."/>
            <person name="Fei Z."/>
        </authorList>
    </citation>
    <scope>NUCLEOTIDE SEQUENCE [LARGE SCALE GENOMIC DNA]</scope>
    <source>
        <strain evidence="8">cv. 9930</strain>
    </source>
</reference>
<dbReference type="Proteomes" id="UP000029981">
    <property type="component" value="Chromosome 7"/>
</dbReference>
<dbReference type="KEGG" id="csv:101219416"/>
<dbReference type="eggNOG" id="KOG0048">
    <property type="taxonomic scope" value="Eukaryota"/>
</dbReference>
<dbReference type="OrthoDB" id="2143914at2759"/>
<dbReference type="PROSITE" id="PS50090">
    <property type="entry name" value="MYB_LIKE"/>
    <property type="match status" value="2"/>
</dbReference>
<comment type="subcellular location">
    <subcellularLocation>
        <location evidence="1">Nucleus</location>
    </subcellularLocation>
</comment>
<reference evidence="7 8" key="4">
    <citation type="journal article" date="2011" name="BMC Genomics">
        <title>RNA-Seq improves annotation of protein-coding genes in the cucumber genome.</title>
        <authorList>
            <person name="Li Z."/>
            <person name="Zhang Z."/>
            <person name="Yan P."/>
            <person name="Huang S."/>
            <person name="Fei Z."/>
            <person name="Lin K."/>
        </authorList>
    </citation>
    <scope>NUCLEOTIDE SEQUENCE [LARGE SCALE GENOMIC DNA]</scope>
    <source>
        <strain evidence="8">cv. 9930</strain>
    </source>
</reference>
<reference evidence="7 8" key="1">
    <citation type="journal article" date="2009" name="Nat. Genet.">
        <title>The genome of the cucumber, Cucumis sativus L.</title>
        <authorList>
            <person name="Huang S."/>
            <person name="Li R."/>
            <person name="Zhang Z."/>
            <person name="Li L."/>
            <person name="Gu X."/>
            <person name="Fan W."/>
            <person name="Lucas W.J."/>
            <person name="Wang X."/>
            <person name="Xie B."/>
            <person name="Ni P."/>
            <person name="Ren Y."/>
            <person name="Zhu H."/>
            <person name="Li J."/>
            <person name="Lin K."/>
            <person name="Jin W."/>
            <person name="Fei Z."/>
            <person name="Li G."/>
            <person name="Staub J."/>
            <person name="Kilian A."/>
            <person name="van der Vossen E.A."/>
            <person name="Wu Y."/>
            <person name="Guo J."/>
            <person name="He J."/>
            <person name="Jia Z."/>
            <person name="Ren Y."/>
            <person name="Tian G."/>
            <person name="Lu Y."/>
            <person name="Ruan J."/>
            <person name="Qian W."/>
            <person name="Wang M."/>
            <person name="Huang Q."/>
            <person name="Li B."/>
            <person name="Xuan Z."/>
            <person name="Cao J."/>
            <person name="Asan"/>
            <person name="Wu Z."/>
            <person name="Zhang J."/>
            <person name="Cai Q."/>
            <person name="Bai Y."/>
            <person name="Zhao B."/>
            <person name="Han Y."/>
            <person name="Li Y."/>
            <person name="Li X."/>
            <person name="Wang S."/>
            <person name="Shi Q."/>
            <person name="Liu S."/>
            <person name="Cho W.K."/>
            <person name="Kim J.Y."/>
            <person name="Xu Y."/>
            <person name="Heller-Uszynska K."/>
            <person name="Miao H."/>
            <person name="Cheng Z."/>
            <person name="Zhang S."/>
            <person name="Wu J."/>
            <person name="Yang Y."/>
            <person name="Kang H."/>
            <person name="Li M."/>
            <person name="Liang H."/>
            <person name="Ren X."/>
            <person name="Shi Z."/>
            <person name="Wen M."/>
            <person name="Jian M."/>
            <person name="Yang H."/>
            <person name="Zhang G."/>
            <person name="Yang Z."/>
            <person name="Chen R."/>
            <person name="Liu S."/>
            <person name="Li J."/>
            <person name="Ma L."/>
            <person name="Liu H."/>
            <person name="Zhou Y."/>
            <person name="Zhao J."/>
            <person name="Fang X."/>
            <person name="Li G."/>
            <person name="Fang L."/>
            <person name="Li Y."/>
            <person name="Liu D."/>
            <person name="Zheng H."/>
            <person name="Zhang Y."/>
            <person name="Qin N."/>
            <person name="Li Z."/>
            <person name="Yang G."/>
            <person name="Yang S."/>
            <person name="Bolund L."/>
            <person name="Kristiansen K."/>
            <person name="Zheng H."/>
            <person name="Li S."/>
            <person name="Zhang X."/>
            <person name="Yang H."/>
            <person name="Wang J."/>
            <person name="Sun R."/>
            <person name="Zhang B."/>
            <person name="Jiang S."/>
            <person name="Wang J."/>
            <person name="Du Y."/>
            <person name="Li S."/>
        </authorList>
    </citation>
    <scope>NUCLEOTIDE SEQUENCE [LARGE SCALE GENOMIC DNA]</scope>
    <source>
        <strain evidence="8">cv. 9930</strain>
    </source>
</reference>
<dbReference type="AlphaFoldDB" id="A0A0A0K1Q0"/>
<feature type="domain" description="Myb-like" evidence="5">
    <location>
        <begin position="10"/>
        <end position="62"/>
    </location>
</feature>
<dbReference type="CDD" id="cd00167">
    <property type="entry name" value="SANT"/>
    <property type="match status" value="2"/>
</dbReference>
<dbReference type="Gramene" id="KGN43570">
    <property type="protein sequence ID" value="KGN43570"/>
    <property type="gene ID" value="Csa_7G045590"/>
</dbReference>
<dbReference type="InterPro" id="IPR017930">
    <property type="entry name" value="Myb_dom"/>
</dbReference>
<dbReference type="SUPFAM" id="SSF46689">
    <property type="entry name" value="Homeodomain-like"/>
    <property type="match status" value="1"/>
</dbReference>
<dbReference type="STRING" id="3659.A0A0A0K1Q0"/>
<dbReference type="PANTHER" id="PTHR10641:SF1418">
    <property type="entry name" value="MYB-RELATED TRANSCRIPTION FACTOR"/>
    <property type="match status" value="1"/>
</dbReference>
<accession>A0A0A0K1Q0</accession>
<dbReference type="SMART" id="SM00717">
    <property type="entry name" value="SANT"/>
    <property type="match status" value="2"/>
</dbReference>
<feature type="domain" description="HTH myb-type" evidence="6">
    <location>
        <begin position="67"/>
        <end position="117"/>
    </location>
</feature>
<evidence type="ECO:0000313" key="7">
    <source>
        <dbReference type="EMBL" id="KGN43570.1"/>
    </source>
</evidence>
<protein>
    <submittedName>
        <fullName evidence="7">Uncharacterized protein</fullName>
    </submittedName>
</protein>
<dbReference type="Gene3D" id="1.10.10.60">
    <property type="entry name" value="Homeodomain-like"/>
    <property type="match status" value="2"/>
</dbReference>
<evidence type="ECO:0000313" key="8">
    <source>
        <dbReference type="Proteomes" id="UP000029981"/>
    </source>
</evidence>
<gene>
    <name evidence="7" type="ORF">Csa_7G045590</name>
</gene>
<keyword evidence="3" id="KW-0238">DNA-binding</keyword>
<dbReference type="PROSITE" id="PS51294">
    <property type="entry name" value="HTH_MYB"/>
    <property type="match status" value="2"/>
</dbReference>
<dbReference type="InterPro" id="IPR015495">
    <property type="entry name" value="Myb_TF_plants"/>
</dbReference>
<feature type="domain" description="Myb-like" evidence="5">
    <location>
        <begin position="63"/>
        <end position="113"/>
    </location>
</feature>
<dbReference type="InterPro" id="IPR009057">
    <property type="entry name" value="Homeodomain-like_sf"/>
</dbReference>
<evidence type="ECO:0000256" key="2">
    <source>
        <dbReference type="ARBA" id="ARBA00022737"/>
    </source>
</evidence>
<keyword evidence="2" id="KW-0677">Repeat</keyword>
<organism evidence="7 8">
    <name type="scientific">Cucumis sativus</name>
    <name type="common">Cucumber</name>
    <dbReference type="NCBI Taxonomy" id="3659"/>
    <lineage>
        <taxon>Eukaryota</taxon>
        <taxon>Viridiplantae</taxon>
        <taxon>Streptophyta</taxon>
        <taxon>Embryophyta</taxon>
        <taxon>Tracheophyta</taxon>
        <taxon>Spermatophyta</taxon>
        <taxon>Magnoliopsida</taxon>
        <taxon>eudicotyledons</taxon>
        <taxon>Gunneridae</taxon>
        <taxon>Pentapetalae</taxon>
        <taxon>rosids</taxon>
        <taxon>fabids</taxon>
        <taxon>Cucurbitales</taxon>
        <taxon>Cucurbitaceae</taxon>
        <taxon>Benincaseae</taxon>
        <taxon>Cucumis</taxon>
    </lineage>
</organism>
<dbReference type="PANTHER" id="PTHR10641">
    <property type="entry name" value="MYB FAMILY TRANSCRIPTION FACTOR"/>
    <property type="match status" value="1"/>
</dbReference>
<reference evidence="7 8" key="2">
    <citation type="journal article" date="2009" name="PLoS ONE">
        <title>An integrated genetic and cytogenetic map of the cucumber genome.</title>
        <authorList>
            <person name="Ren Y."/>
            <person name="Zhang Z."/>
            <person name="Liu J."/>
            <person name="Staub J.E."/>
            <person name="Han Y."/>
            <person name="Cheng Z."/>
            <person name="Li X."/>
            <person name="Lu J."/>
            <person name="Miao H."/>
            <person name="Kang H."/>
            <person name="Xie B."/>
            <person name="Gu X."/>
            <person name="Wang X."/>
            <person name="Du Y."/>
            <person name="Jin W."/>
            <person name="Huang S."/>
        </authorList>
    </citation>
    <scope>NUCLEOTIDE SEQUENCE [LARGE SCALE GENOMIC DNA]</scope>
    <source>
        <strain evidence="8">cv. 9930</strain>
    </source>
</reference>
<evidence type="ECO:0000256" key="1">
    <source>
        <dbReference type="ARBA" id="ARBA00004123"/>
    </source>
</evidence>
<name>A0A0A0K1Q0_CUCSA</name>
<evidence type="ECO:0000259" key="5">
    <source>
        <dbReference type="PROSITE" id="PS50090"/>
    </source>
</evidence>
<dbReference type="EMBL" id="CM002928">
    <property type="protein sequence ID" value="KGN43570.1"/>
    <property type="molecule type" value="Genomic_DNA"/>
</dbReference>
<evidence type="ECO:0000259" key="6">
    <source>
        <dbReference type="PROSITE" id="PS51294"/>
    </source>
</evidence>
<dbReference type="OMA" id="CCCCDET"/>
<feature type="domain" description="HTH myb-type" evidence="6">
    <location>
        <begin position="12"/>
        <end position="66"/>
    </location>
</feature>